<feature type="compositionally biased region" description="Polar residues" evidence="7">
    <location>
        <begin position="675"/>
        <end position="689"/>
    </location>
</feature>
<keyword evidence="2 8" id="KW-0812">Transmembrane</keyword>
<feature type="region of interest" description="Disordered" evidence="7">
    <location>
        <begin position="675"/>
        <end position="707"/>
    </location>
</feature>
<dbReference type="OrthoDB" id="6328171at2759"/>
<dbReference type="GeneID" id="20205800"/>
<evidence type="ECO:0000313" key="10">
    <source>
        <dbReference type="EMBL" id="ESO00042.1"/>
    </source>
</evidence>
<evidence type="ECO:0000313" key="11">
    <source>
        <dbReference type="EnsemblMetazoa" id="HelroP176350"/>
    </source>
</evidence>
<evidence type="ECO:0000256" key="3">
    <source>
        <dbReference type="ARBA" id="ARBA00022729"/>
    </source>
</evidence>
<reference evidence="10 12" key="2">
    <citation type="journal article" date="2013" name="Nature">
        <title>Insights into bilaterian evolution from three spiralian genomes.</title>
        <authorList>
            <person name="Simakov O."/>
            <person name="Marletaz F."/>
            <person name="Cho S.J."/>
            <person name="Edsinger-Gonzales E."/>
            <person name="Havlak P."/>
            <person name="Hellsten U."/>
            <person name="Kuo D.H."/>
            <person name="Larsson T."/>
            <person name="Lv J."/>
            <person name="Arendt D."/>
            <person name="Savage R."/>
            <person name="Osoegawa K."/>
            <person name="de Jong P."/>
            <person name="Grimwood J."/>
            <person name="Chapman J.A."/>
            <person name="Shapiro H."/>
            <person name="Aerts A."/>
            <person name="Otillar R.P."/>
            <person name="Terry A.Y."/>
            <person name="Boore J.L."/>
            <person name="Grigoriev I.V."/>
            <person name="Lindberg D.R."/>
            <person name="Seaver E.C."/>
            <person name="Weisblat D.A."/>
            <person name="Putnam N.H."/>
            <person name="Rokhsar D.S."/>
        </authorList>
    </citation>
    <scope>NUCLEOTIDE SEQUENCE</scope>
</reference>
<dbReference type="InterPro" id="IPR002889">
    <property type="entry name" value="WSC_carb-bd"/>
</dbReference>
<dbReference type="EMBL" id="KB097026">
    <property type="protein sequence ID" value="ESO00042.1"/>
    <property type="molecule type" value="Genomic_DNA"/>
</dbReference>
<dbReference type="GO" id="GO:0007165">
    <property type="term" value="P:signal transduction"/>
    <property type="evidence" value="ECO:0000318"/>
    <property type="project" value="GO_Central"/>
</dbReference>
<evidence type="ECO:0000256" key="6">
    <source>
        <dbReference type="ARBA" id="ARBA00023180"/>
    </source>
</evidence>
<reference evidence="11" key="3">
    <citation type="submission" date="2015-06" db="UniProtKB">
        <authorList>
            <consortium name="EnsemblMetazoa"/>
        </authorList>
    </citation>
    <scope>IDENTIFICATION</scope>
</reference>
<dbReference type="Gene3D" id="2.60.120.260">
    <property type="entry name" value="Galactose-binding domain-like"/>
    <property type="match status" value="1"/>
</dbReference>
<evidence type="ECO:0000259" key="9">
    <source>
        <dbReference type="PROSITE" id="PS51212"/>
    </source>
</evidence>
<feature type="domain" description="WSC" evidence="9">
    <location>
        <begin position="29"/>
        <end position="110"/>
    </location>
</feature>
<dbReference type="CTD" id="20205800"/>
<feature type="transmembrane region" description="Helical" evidence="8">
    <location>
        <begin position="641"/>
        <end position="665"/>
    </location>
</feature>
<dbReference type="EMBL" id="AMQM01005641">
    <property type="status" value="NOT_ANNOTATED_CDS"/>
    <property type="molecule type" value="Genomic_DNA"/>
</dbReference>
<dbReference type="HOGENOM" id="CLU_021817_0_0_1"/>
<keyword evidence="12" id="KW-1185">Reference proteome</keyword>
<evidence type="ECO:0000256" key="1">
    <source>
        <dbReference type="ARBA" id="ARBA00004167"/>
    </source>
</evidence>
<evidence type="ECO:0000256" key="5">
    <source>
        <dbReference type="ARBA" id="ARBA00023136"/>
    </source>
</evidence>
<evidence type="ECO:0000256" key="8">
    <source>
        <dbReference type="SAM" id="Phobius"/>
    </source>
</evidence>
<dbReference type="AlphaFoldDB" id="T1FAF1"/>
<keyword evidence="3" id="KW-0732">Signal</keyword>
<keyword evidence="5 8" id="KW-0472">Membrane</keyword>
<dbReference type="EnsemblMetazoa" id="HelroT176350">
    <property type="protein sequence ID" value="HelroP176350"/>
    <property type="gene ID" value="HelroG176350"/>
</dbReference>
<dbReference type="GO" id="GO:0004888">
    <property type="term" value="F:transmembrane signaling receptor activity"/>
    <property type="evidence" value="ECO:0000318"/>
    <property type="project" value="GO_Central"/>
</dbReference>
<dbReference type="InterPro" id="IPR051836">
    <property type="entry name" value="Kremen_rcpt"/>
</dbReference>
<dbReference type="SMART" id="SM00321">
    <property type="entry name" value="WSC"/>
    <property type="match status" value="1"/>
</dbReference>
<dbReference type="KEGG" id="hro:HELRODRAFT_176350"/>
<protein>
    <recommendedName>
        <fullName evidence="9">WSC domain-containing protein</fullName>
    </recommendedName>
</protein>
<dbReference type="PANTHER" id="PTHR24269:SF16">
    <property type="entry name" value="PROTEIN SLG1"/>
    <property type="match status" value="1"/>
</dbReference>
<dbReference type="PROSITE" id="PS51212">
    <property type="entry name" value="WSC"/>
    <property type="match status" value="1"/>
</dbReference>
<dbReference type="GO" id="GO:0005886">
    <property type="term" value="C:plasma membrane"/>
    <property type="evidence" value="ECO:0000318"/>
    <property type="project" value="GO_Central"/>
</dbReference>
<dbReference type="InterPro" id="IPR008979">
    <property type="entry name" value="Galactose-bd-like_sf"/>
</dbReference>
<comment type="subcellular location">
    <subcellularLocation>
        <location evidence="1">Membrane</location>
        <topology evidence="1">Single-pass membrane protein</topology>
    </subcellularLocation>
</comment>
<gene>
    <name evidence="11" type="primary">20205800</name>
    <name evidence="10" type="ORF">HELRODRAFT_176350</name>
</gene>
<sequence>MDKNFCWIFLICVLTLKKFIVTFDNFNIRSAYIGCFQRLIFNNSSGTVSTVDDCVQFCKGRNTNFIALRGSECNCVGGVDSAVPSAHCNSRCSNNEACGGLHLYSVYKDKPRKIHDEIFYLNEEFAEETVAYPPRSCTLEACAHICLERNMSFFEYRHDKCGCFQNFDKKVQIPSNIEYDMCPYNGNEICSIRFLQNSIKFTTRFLYEFQRGYSSYTHCKENIVREIKDNCLEGCSEGWKGDSCRGRDCTRNNGDCGNEMKCIESTVNDYRYVECVCPYGTVRNKWDLCELFQENVALNKKPYASSAWKGNPLIDTIYLNDGVCKGISIARINDSRSAWMSVDLERFYFVGIVKIYGALGTNILSYAGLDKFVVRLSQTFDTDTRTDVRNLLKICGHGPEKAIQAGNPMTVICEDFQLRSRYVILQQSDEKFSRDDFSVAELEVYEVSCDVLNGRCEQMCNLFIQENIHFVRCSIWNDEQTVTNSFYGCYLKVSGDLHFKKAGLSYLQCRDACNSMSKSLAVMQAGFKCYCSSSLNIAGNTSMFNCKAKYYKSNLIFDDCFMFDNFCKEIRSISHSTTITTKINTTDTTETSHSTTIITKINHTDATETLGTIVIINPSNEQHTATTSEETDNYESYKEKLIIAASVSTTTFLLMLAGILGHIIFTRKDQKRVSQTSDMSSVSLDTSGAKSPDDILESVNRQLTEHE</sequence>
<dbReference type="Proteomes" id="UP000015101">
    <property type="component" value="Unassembled WGS sequence"/>
</dbReference>
<keyword evidence="4 8" id="KW-1133">Transmembrane helix</keyword>
<proteinExistence type="predicted"/>
<dbReference type="RefSeq" id="XP_009021816.1">
    <property type="nucleotide sequence ID" value="XM_009023568.1"/>
</dbReference>
<dbReference type="SUPFAM" id="SSF49785">
    <property type="entry name" value="Galactose-binding domain-like"/>
    <property type="match status" value="1"/>
</dbReference>
<keyword evidence="6" id="KW-0325">Glycoprotein</keyword>
<evidence type="ECO:0000256" key="4">
    <source>
        <dbReference type="ARBA" id="ARBA00022989"/>
    </source>
</evidence>
<organism evidence="11 12">
    <name type="scientific">Helobdella robusta</name>
    <name type="common">Californian leech</name>
    <dbReference type="NCBI Taxonomy" id="6412"/>
    <lineage>
        <taxon>Eukaryota</taxon>
        <taxon>Metazoa</taxon>
        <taxon>Spiralia</taxon>
        <taxon>Lophotrochozoa</taxon>
        <taxon>Annelida</taxon>
        <taxon>Clitellata</taxon>
        <taxon>Hirudinea</taxon>
        <taxon>Rhynchobdellida</taxon>
        <taxon>Glossiphoniidae</taxon>
        <taxon>Helobdella</taxon>
    </lineage>
</organism>
<reference evidence="12" key="1">
    <citation type="submission" date="2012-12" db="EMBL/GenBank/DDBJ databases">
        <authorList>
            <person name="Hellsten U."/>
            <person name="Grimwood J."/>
            <person name="Chapman J.A."/>
            <person name="Shapiro H."/>
            <person name="Aerts A."/>
            <person name="Otillar R.P."/>
            <person name="Terry A.Y."/>
            <person name="Boore J.L."/>
            <person name="Simakov O."/>
            <person name="Marletaz F."/>
            <person name="Cho S.-J."/>
            <person name="Edsinger-Gonzales E."/>
            <person name="Havlak P."/>
            <person name="Kuo D.-H."/>
            <person name="Larsson T."/>
            <person name="Lv J."/>
            <person name="Arendt D."/>
            <person name="Savage R."/>
            <person name="Osoegawa K."/>
            <person name="de Jong P."/>
            <person name="Lindberg D.R."/>
            <person name="Seaver E.C."/>
            <person name="Weisblat D.A."/>
            <person name="Putnam N.H."/>
            <person name="Grigoriev I.V."/>
            <person name="Rokhsar D.S."/>
        </authorList>
    </citation>
    <scope>NUCLEOTIDE SEQUENCE</scope>
</reference>
<accession>T1FAF1</accession>
<evidence type="ECO:0000256" key="2">
    <source>
        <dbReference type="ARBA" id="ARBA00022692"/>
    </source>
</evidence>
<evidence type="ECO:0000313" key="12">
    <source>
        <dbReference type="Proteomes" id="UP000015101"/>
    </source>
</evidence>
<evidence type="ECO:0000256" key="7">
    <source>
        <dbReference type="SAM" id="MobiDB-lite"/>
    </source>
</evidence>
<name>T1FAF1_HELRO</name>
<dbReference type="PANTHER" id="PTHR24269">
    <property type="entry name" value="KREMEN PROTEIN"/>
    <property type="match status" value="1"/>
</dbReference>
<dbReference type="InParanoid" id="T1FAF1"/>